<name>A0A1W2C3Q5_9FLAO</name>
<dbReference type="Proteomes" id="UP000192393">
    <property type="component" value="Unassembled WGS sequence"/>
</dbReference>
<accession>A0A1W2C3Q5</accession>
<dbReference type="AlphaFoldDB" id="A0A1W2C3Q5"/>
<feature type="transmembrane region" description="Helical" evidence="1">
    <location>
        <begin position="109"/>
        <end position="129"/>
    </location>
</feature>
<keyword evidence="3" id="KW-1185">Reference proteome</keyword>
<dbReference type="Gene3D" id="1.20.1300.10">
    <property type="entry name" value="Fumarate reductase/succinate dehydrogenase, transmembrane subunit"/>
    <property type="match status" value="1"/>
</dbReference>
<dbReference type="NCBIfam" id="TIGR02046">
    <property type="entry name" value="sdhC_b558_fam"/>
    <property type="match status" value="1"/>
</dbReference>
<keyword evidence="1" id="KW-0472">Membrane</keyword>
<protein>
    <submittedName>
        <fullName evidence="2">Succinate dehydrogenase / fumarate reductase cytochrome b subunit</fullName>
    </submittedName>
</protein>
<sequence length="227" mass="25795">MAKESLLRSSIGKKFTMALSALFLVLFLGQHFVLNSLAVICPAAFNEASHFMGYQPIVQFVIQPILIIAVVYHFVMGFVLEIQNKKARGPVGYAVNNSNANSTWASRNMIWSGATILAFLVLHFIDFWIPEIAHKYVHFLPEDPNRYYPELMHKFENPIRVAAYVISFFLLMMHLLHGFQSAFQSMGANHRKYTPFIKSFGKAFAIVVPVGFMLIAIICYLKNIEVL</sequence>
<reference evidence="2 3" key="1">
    <citation type="submission" date="2017-04" db="EMBL/GenBank/DDBJ databases">
        <authorList>
            <person name="Afonso C.L."/>
            <person name="Miller P.J."/>
            <person name="Scott M.A."/>
            <person name="Spackman E."/>
            <person name="Goraichik I."/>
            <person name="Dimitrov K.M."/>
            <person name="Suarez D.L."/>
            <person name="Swayne D.E."/>
        </authorList>
    </citation>
    <scope>NUCLEOTIDE SEQUENCE [LARGE SCALE GENOMIC DNA]</scope>
    <source>
        <strain evidence="2 3">CGMCC 1.12708</strain>
    </source>
</reference>
<evidence type="ECO:0000313" key="2">
    <source>
        <dbReference type="EMBL" id="SMC79877.1"/>
    </source>
</evidence>
<keyword evidence="1" id="KW-0812">Transmembrane</keyword>
<dbReference type="RefSeq" id="WP_084017992.1">
    <property type="nucleotide sequence ID" value="NZ_FWXS01000008.1"/>
</dbReference>
<evidence type="ECO:0000256" key="1">
    <source>
        <dbReference type="SAM" id="Phobius"/>
    </source>
</evidence>
<gene>
    <name evidence="2" type="ORF">SAMN06296427_108118</name>
</gene>
<feature type="transmembrane region" description="Helical" evidence="1">
    <location>
        <begin position="57"/>
        <end position="80"/>
    </location>
</feature>
<dbReference type="EMBL" id="FWXS01000008">
    <property type="protein sequence ID" value="SMC79877.1"/>
    <property type="molecule type" value="Genomic_DNA"/>
</dbReference>
<dbReference type="GO" id="GO:0016020">
    <property type="term" value="C:membrane"/>
    <property type="evidence" value="ECO:0007669"/>
    <property type="project" value="InterPro"/>
</dbReference>
<dbReference type="SUPFAM" id="SSF81343">
    <property type="entry name" value="Fumarate reductase respiratory complex transmembrane subunits"/>
    <property type="match status" value="1"/>
</dbReference>
<dbReference type="InterPro" id="IPR011138">
    <property type="entry name" value="Cytochrome_b-558"/>
</dbReference>
<evidence type="ECO:0000313" key="3">
    <source>
        <dbReference type="Proteomes" id="UP000192393"/>
    </source>
</evidence>
<dbReference type="CDD" id="cd03498">
    <property type="entry name" value="SQR_TypeB_2_TM"/>
    <property type="match status" value="1"/>
</dbReference>
<feature type="transmembrane region" description="Helical" evidence="1">
    <location>
        <begin position="161"/>
        <end position="179"/>
    </location>
</feature>
<dbReference type="OrthoDB" id="9802842at2"/>
<dbReference type="STRING" id="1434700.SAMN06296427_108118"/>
<dbReference type="InterPro" id="IPR034804">
    <property type="entry name" value="SQR/QFR_C/D"/>
</dbReference>
<keyword evidence="1" id="KW-1133">Transmembrane helix</keyword>
<feature type="transmembrane region" description="Helical" evidence="1">
    <location>
        <begin position="200"/>
        <end position="221"/>
    </location>
</feature>
<proteinExistence type="predicted"/>
<organism evidence="2 3">
    <name type="scientific">Moheibacter sediminis</name>
    <dbReference type="NCBI Taxonomy" id="1434700"/>
    <lineage>
        <taxon>Bacteria</taxon>
        <taxon>Pseudomonadati</taxon>
        <taxon>Bacteroidota</taxon>
        <taxon>Flavobacteriia</taxon>
        <taxon>Flavobacteriales</taxon>
        <taxon>Weeksellaceae</taxon>
        <taxon>Moheibacter</taxon>
    </lineage>
</organism>